<evidence type="ECO:0000256" key="5">
    <source>
        <dbReference type="ARBA" id="ARBA00022692"/>
    </source>
</evidence>
<feature type="transmembrane region" description="Helical" evidence="10">
    <location>
        <begin position="627"/>
        <end position="652"/>
    </location>
</feature>
<keyword evidence="6 10" id="KW-0184">Conjugation</keyword>
<feature type="region of interest" description="Disordered" evidence="11">
    <location>
        <begin position="585"/>
        <end position="604"/>
    </location>
</feature>
<proteinExistence type="inferred from homology"/>
<dbReference type="EMBL" id="ADAS02000016">
    <property type="protein sequence ID" value="OAV96969.1"/>
    <property type="molecule type" value="Genomic_DNA"/>
</dbReference>
<evidence type="ECO:0000313" key="14">
    <source>
        <dbReference type="Proteomes" id="UP000005240"/>
    </source>
</evidence>
<dbReference type="GO" id="GO:0043332">
    <property type="term" value="C:mating projection tip"/>
    <property type="evidence" value="ECO:0007669"/>
    <property type="project" value="UniProtKB-UniRule"/>
</dbReference>
<feature type="transmembrane region" description="Helical" evidence="10">
    <location>
        <begin position="58"/>
        <end position="77"/>
    </location>
</feature>
<evidence type="ECO:0000256" key="7">
    <source>
        <dbReference type="ARBA" id="ARBA00022989"/>
    </source>
</evidence>
<feature type="region of interest" description="Disordered" evidence="11">
    <location>
        <begin position="657"/>
        <end position="750"/>
    </location>
</feature>
<keyword evidence="9" id="KW-0325">Glycoprotein</keyword>
<feature type="transmembrane region" description="Helical" evidence="10">
    <location>
        <begin position="409"/>
        <end position="433"/>
    </location>
</feature>
<evidence type="ECO:0000256" key="4">
    <source>
        <dbReference type="ARBA" id="ARBA00022475"/>
    </source>
</evidence>
<comment type="similarity">
    <text evidence="3 10">Belongs to the PRM1 family.</text>
</comment>
<comment type="subcellular location">
    <subcellularLocation>
        <location evidence="2 10">Cell membrane</location>
        <topology evidence="2 10">Multi-pass membrane protein</topology>
    </subcellularLocation>
</comment>
<sequence length="750" mass="81873">MVFRSPRRSSATLRPNFPPSYMSSSRKSPPIFSCPPVAFPPTSPGLQPYLGARARTSLAWLAYPILILGLILIQLILTLQSVKDGVGDAKREMAAACSGIEGAASVAVSIPHFMADQTNDFLVAGAENIVHGLALVLDLSIRAIEAIIMYVIDTYRSLYLCLAEFVVRGSLALLIAVAEEAEKAFTDAVHGVRTAIQSTIGAAESLISGAIDDLNKLPLVHINKPDLEVPSLDALQNFKMPTGLSDGLSKLNASLPTLADLRDSLDKLVTTPFEALRVEVTSKLSNATIDRSLLQVPPLKKVQICQDMDTSFIDVIGKIISEGIKILIIAILSVIVLITLFNIVKERFLWGRMIASLHRSREVWLNNNESNPSTSKLLSFLQSMKTPMLSRVTNKMCQKSKNGRHRTPWLIAYLTWPGALMFLGAGLLGTIFVEIQLASLHSVRNHAVQEANTGVDGLTNLLTDKINQETANMSATFANDTNSVILHFQSDVNDHMLGWAGSTTTTLNNTLITFYDGLTKVVQDTFGNTPLKDPALELLQCLIGSKVAGIEAALTFVHDHAHVDLPTISPTALMIKPRQTQDLVNSIASSNPDGSTPDPTGANQTMATTFVDRLIDRYTKALLKQRITYFALLACYVVVIIFGLVGVTWDVFQEKRTRRNKETPATLDEQNTKGDPTDDELRSGKASNDYLRYPPPPPTKFPLSSHPLPPPPPSFLEMNDEPPEPPFSKFSPITPAASPTAKWPGRRSKN</sequence>
<evidence type="ECO:0000256" key="3">
    <source>
        <dbReference type="ARBA" id="ARBA00010780"/>
    </source>
</evidence>
<accession>A0A180GX71</accession>
<keyword evidence="4 10" id="KW-1003">Cell membrane</keyword>
<dbReference type="AlphaFoldDB" id="A0A180GX71"/>
<dbReference type="Proteomes" id="UP000005240">
    <property type="component" value="Unassembled WGS sequence"/>
</dbReference>
<protein>
    <recommendedName>
        <fullName evidence="10">Plasma membrane fusion protein PRM1</fullName>
    </recommendedName>
</protein>
<evidence type="ECO:0000256" key="2">
    <source>
        <dbReference type="ARBA" id="ARBA00004651"/>
    </source>
</evidence>
<reference evidence="13" key="4">
    <citation type="submission" date="2025-05" db="UniProtKB">
        <authorList>
            <consortium name="EnsemblFungi"/>
        </authorList>
    </citation>
    <scope>IDENTIFICATION</scope>
    <source>
        <strain evidence="13">isolate 1-1 / race 1 (BBBD)</strain>
    </source>
</reference>
<reference evidence="12" key="2">
    <citation type="submission" date="2016-05" db="EMBL/GenBank/DDBJ databases">
        <title>Comparative analysis highlights variable genome content of wheat rusts and divergence of the mating loci.</title>
        <authorList>
            <person name="Cuomo C.A."/>
            <person name="Bakkeren G."/>
            <person name="Szabo L."/>
            <person name="Khalil H."/>
            <person name="Joly D."/>
            <person name="Goldberg J."/>
            <person name="Young S."/>
            <person name="Zeng Q."/>
            <person name="Fellers J."/>
        </authorList>
    </citation>
    <scope>NUCLEOTIDE SEQUENCE [LARGE SCALE GENOMIC DNA]</scope>
    <source>
        <strain evidence="12">1-1 BBBD Race 1</strain>
    </source>
</reference>
<evidence type="ECO:0000256" key="11">
    <source>
        <dbReference type="SAM" id="MobiDB-lite"/>
    </source>
</evidence>
<dbReference type="GO" id="GO:0032220">
    <property type="term" value="P:plasma membrane fusion involved in cytogamy"/>
    <property type="evidence" value="ECO:0007669"/>
    <property type="project" value="TreeGrafter"/>
</dbReference>
<feature type="transmembrane region" description="Helical" evidence="10">
    <location>
        <begin position="326"/>
        <end position="344"/>
    </location>
</feature>
<dbReference type="OrthoDB" id="10248838at2759"/>
<reference evidence="12" key="1">
    <citation type="submission" date="2009-11" db="EMBL/GenBank/DDBJ databases">
        <authorList>
            <consortium name="The Broad Institute Genome Sequencing Platform"/>
            <person name="Ward D."/>
            <person name="Feldgarden M."/>
            <person name="Earl A."/>
            <person name="Young S.K."/>
            <person name="Zeng Q."/>
            <person name="Koehrsen M."/>
            <person name="Alvarado L."/>
            <person name="Berlin A."/>
            <person name="Bochicchio J."/>
            <person name="Borenstein D."/>
            <person name="Chapman S.B."/>
            <person name="Chen Z."/>
            <person name="Engels R."/>
            <person name="Freedman E."/>
            <person name="Gellesch M."/>
            <person name="Goldberg J."/>
            <person name="Griggs A."/>
            <person name="Gujja S."/>
            <person name="Heilman E."/>
            <person name="Heiman D."/>
            <person name="Hepburn T."/>
            <person name="Howarth C."/>
            <person name="Jen D."/>
            <person name="Larson L."/>
            <person name="Lewis B."/>
            <person name="Mehta T."/>
            <person name="Park D."/>
            <person name="Pearson M."/>
            <person name="Roberts A."/>
            <person name="Saif S."/>
            <person name="Shea T."/>
            <person name="Shenoy N."/>
            <person name="Sisk P."/>
            <person name="Stolte C."/>
            <person name="Sykes S."/>
            <person name="Thomson T."/>
            <person name="Walk T."/>
            <person name="White J."/>
            <person name="Yandava C."/>
            <person name="Izard J."/>
            <person name="Baranova O.V."/>
            <person name="Blanton J.M."/>
            <person name="Tanner A.C."/>
            <person name="Dewhirst F.E."/>
            <person name="Haas B."/>
            <person name="Nusbaum C."/>
            <person name="Birren B."/>
        </authorList>
    </citation>
    <scope>NUCLEOTIDE SEQUENCE [LARGE SCALE GENOMIC DNA]</scope>
    <source>
        <strain evidence="12">1-1 BBBD Race 1</strain>
    </source>
</reference>
<evidence type="ECO:0000256" key="8">
    <source>
        <dbReference type="ARBA" id="ARBA00023136"/>
    </source>
</evidence>
<comment type="function">
    <text evidence="1 10">Involved in cell fusion during mating by stabilizing the plasma membrane fusion event.</text>
</comment>
<keyword evidence="14" id="KW-1185">Reference proteome</keyword>
<keyword evidence="8 10" id="KW-0472">Membrane</keyword>
<name>A0A180GX71_PUCT1</name>
<evidence type="ECO:0000256" key="1">
    <source>
        <dbReference type="ARBA" id="ARBA00002512"/>
    </source>
</evidence>
<dbReference type="EnsemblFungi" id="PTTG_08835-t43_1">
    <property type="protein sequence ID" value="PTTG_08835-t43_1-p1"/>
    <property type="gene ID" value="PTTG_08835"/>
</dbReference>
<evidence type="ECO:0000256" key="6">
    <source>
        <dbReference type="ARBA" id="ARBA00022971"/>
    </source>
</evidence>
<keyword evidence="5 10" id="KW-0812">Transmembrane</keyword>
<feature type="compositionally biased region" description="Basic and acidic residues" evidence="11">
    <location>
        <begin position="670"/>
        <end position="683"/>
    </location>
</feature>
<organism evidence="12">
    <name type="scientific">Puccinia triticina (isolate 1-1 / race 1 (BBBD))</name>
    <name type="common">Brown leaf rust fungus</name>
    <dbReference type="NCBI Taxonomy" id="630390"/>
    <lineage>
        <taxon>Eukaryota</taxon>
        <taxon>Fungi</taxon>
        <taxon>Dikarya</taxon>
        <taxon>Basidiomycota</taxon>
        <taxon>Pucciniomycotina</taxon>
        <taxon>Pucciniomycetes</taxon>
        <taxon>Pucciniales</taxon>
        <taxon>Pucciniaceae</taxon>
        <taxon>Puccinia</taxon>
    </lineage>
</organism>
<comment type="caution">
    <text evidence="10">Lacks conserved residue(s) required for the propagation of feature annotation.</text>
</comment>
<evidence type="ECO:0000256" key="10">
    <source>
        <dbReference type="RuleBase" id="RU366035"/>
    </source>
</evidence>
<evidence type="ECO:0000313" key="13">
    <source>
        <dbReference type="EnsemblFungi" id="PTTG_08835-t43_1-p1"/>
    </source>
</evidence>
<dbReference type="PANTHER" id="PTHR31030:SF1">
    <property type="entry name" value="PLASMA MEMBRANE FUSION PROTEIN PRM1"/>
    <property type="match status" value="1"/>
</dbReference>
<dbReference type="VEuPathDB" id="FungiDB:PTTG_08835"/>
<evidence type="ECO:0000313" key="12">
    <source>
        <dbReference type="EMBL" id="OAV96969.1"/>
    </source>
</evidence>
<dbReference type="InterPro" id="IPR026777">
    <property type="entry name" value="PRM1"/>
</dbReference>
<reference evidence="13 14" key="3">
    <citation type="journal article" date="2017" name="G3 (Bethesda)">
        <title>Comparative analysis highlights variable genome content of wheat rusts and divergence of the mating loci.</title>
        <authorList>
            <person name="Cuomo C.A."/>
            <person name="Bakkeren G."/>
            <person name="Khalil H.B."/>
            <person name="Panwar V."/>
            <person name="Joly D."/>
            <person name="Linning R."/>
            <person name="Sakthikumar S."/>
            <person name="Song X."/>
            <person name="Adiconis X."/>
            <person name="Fan L."/>
            <person name="Goldberg J.M."/>
            <person name="Levin J.Z."/>
            <person name="Young S."/>
            <person name="Zeng Q."/>
            <person name="Anikster Y."/>
            <person name="Bruce M."/>
            <person name="Wang M."/>
            <person name="Yin C."/>
            <person name="McCallum B."/>
            <person name="Szabo L.J."/>
            <person name="Hulbert S."/>
            <person name="Chen X."/>
            <person name="Fellers J.P."/>
        </authorList>
    </citation>
    <scope>NUCLEOTIDE SEQUENCE</scope>
    <source>
        <strain evidence="13">isolate 1-1 / race 1 (BBBD)</strain>
        <strain evidence="14">Isolate 1-1 / race 1 (BBBD)</strain>
    </source>
</reference>
<dbReference type="GO" id="GO:0005886">
    <property type="term" value="C:plasma membrane"/>
    <property type="evidence" value="ECO:0007669"/>
    <property type="project" value="UniProtKB-SubCell"/>
</dbReference>
<gene>
    <name evidence="12" type="ORF">PTTG_08835</name>
</gene>
<dbReference type="PANTHER" id="PTHR31030">
    <property type="entry name" value="PLASMA MEMBRANE FUSION PROTEIN PRM1"/>
    <property type="match status" value="1"/>
</dbReference>
<feature type="region of interest" description="Disordered" evidence="11">
    <location>
        <begin position="1"/>
        <end position="25"/>
    </location>
</feature>
<keyword evidence="7 10" id="KW-1133">Transmembrane helix</keyword>
<evidence type="ECO:0000256" key="9">
    <source>
        <dbReference type="ARBA" id="ARBA00023180"/>
    </source>
</evidence>